<protein>
    <recommendedName>
        <fullName evidence="3">GIY-YIG domain-containing protein</fullName>
    </recommendedName>
</protein>
<gene>
    <name evidence="1" type="ORF">ACFSCW_01205</name>
</gene>
<evidence type="ECO:0008006" key="3">
    <source>
        <dbReference type="Google" id="ProtNLM"/>
    </source>
</evidence>
<reference evidence="2" key="1">
    <citation type="journal article" date="2019" name="Int. J. Syst. Evol. Microbiol.">
        <title>The Global Catalogue of Microorganisms (GCM) 10K type strain sequencing project: providing services to taxonomists for standard genome sequencing and annotation.</title>
        <authorList>
            <consortium name="The Broad Institute Genomics Platform"/>
            <consortium name="The Broad Institute Genome Sequencing Center for Infectious Disease"/>
            <person name="Wu L."/>
            <person name="Ma J."/>
        </authorList>
    </citation>
    <scope>NUCLEOTIDE SEQUENCE [LARGE SCALE GENOMIC DNA]</scope>
    <source>
        <strain evidence="2">CGMCC 1.16275</strain>
    </source>
</reference>
<keyword evidence="2" id="KW-1185">Reference proteome</keyword>
<comment type="caution">
    <text evidence="1">The sequence shown here is derived from an EMBL/GenBank/DDBJ whole genome shotgun (WGS) entry which is preliminary data.</text>
</comment>
<evidence type="ECO:0000313" key="2">
    <source>
        <dbReference type="Proteomes" id="UP001597115"/>
    </source>
</evidence>
<dbReference type="RefSeq" id="WP_380886059.1">
    <property type="nucleotide sequence ID" value="NZ_JBHUDY010000001.1"/>
</dbReference>
<name>A0ABW4HZ54_9SPHN</name>
<evidence type="ECO:0000313" key="1">
    <source>
        <dbReference type="EMBL" id="MFD1610413.1"/>
    </source>
</evidence>
<sequence length="278" mass="31269">MDENHLLETPAATIIEPAPAGYVEYEIDIEKVLRTELPSVVASIELAPLTAAYVNNIPEGSKGAYVLFLNGFPVYAGKTDTRHGFRDRLNRHAFTIQNRRNLDPGQIGFKAIRILVFSNFDVEAILIDAMRRADASALAWNDSGFGSNDPGHNREGQRPANFDVDYPINIDRPLHLMPSGSYDVLMLLISLKQHLPYDFRYETDLRAGSDKPSHYRVGHADHRVAAMVQVEDDDTTRSLLCKIMTALPVGWRTTVFPGRLILYKENTTYRYALESFTA</sequence>
<proteinExistence type="predicted"/>
<dbReference type="Proteomes" id="UP001597115">
    <property type="component" value="Unassembled WGS sequence"/>
</dbReference>
<dbReference type="EMBL" id="JBHUDY010000001">
    <property type="protein sequence ID" value="MFD1610413.1"/>
    <property type="molecule type" value="Genomic_DNA"/>
</dbReference>
<accession>A0ABW4HZ54</accession>
<organism evidence="1 2">
    <name type="scientific">Sphingomonas tabacisoli</name>
    <dbReference type="NCBI Taxonomy" id="2249466"/>
    <lineage>
        <taxon>Bacteria</taxon>
        <taxon>Pseudomonadati</taxon>
        <taxon>Pseudomonadota</taxon>
        <taxon>Alphaproteobacteria</taxon>
        <taxon>Sphingomonadales</taxon>
        <taxon>Sphingomonadaceae</taxon>
        <taxon>Sphingomonas</taxon>
    </lineage>
</organism>